<keyword evidence="2" id="KW-1133">Transmembrane helix</keyword>
<organism evidence="3 4">
    <name type="scientific">Elsinoe batatas</name>
    <dbReference type="NCBI Taxonomy" id="2601811"/>
    <lineage>
        <taxon>Eukaryota</taxon>
        <taxon>Fungi</taxon>
        <taxon>Dikarya</taxon>
        <taxon>Ascomycota</taxon>
        <taxon>Pezizomycotina</taxon>
        <taxon>Dothideomycetes</taxon>
        <taxon>Dothideomycetidae</taxon>
        <taxon>Myriangiales</taxon>
        <taxon>Elsinoaceae</taxon>
        <taxon>Elsinoe</taxon>
    </lineage>
</organism>
<feature type="transmembrane region" description="Helical" evidence="2">
    <location>
        <begin position="378"/>
        <end position="400"/>
    </location>
</feature>
<proteinExistence type="predicted"/>
<evidence type="ECO:0000256" key="1">
    <source>
        <dbReference type="SAM" id="MobiDB-lite"/>
    </source>
</evidence>
<name>A0A8K0L155_9PEZI</name>
<evidence type="ECO:0000313" key="4">
    <source>
        <dbReference type="Proteomes" id="UP000809789"/>
    </source>
</evidence>
<gene>
    <name evidence="3" type="ORF">KVT40_005956</name>
</gene>
<feature type="compositionally biased region" description="Polar residues" evidence="1">
    <location>
        <begin position="688"/>
        <end position="712"/>
    </location>
</feature>
<keyword evidence="4" id="KW-1185">Reference proteome</keyword>
<keyword evidence="2" id="KW-0812">Transmembrane</keyword>
<feature type="compositionally biased region" description="Polar residues" evidence="1">
    <location>
        <begin position="471"/>
        <end position="490"/>
    </location>
</feature>
<sequence length="914" mass="97844">MSAPRPESPLDGHCSAIDTDTLYVLSSTSFQSLPLKEKATWSKLEQGTPVTNPACVRVAPGNDDSKAVLYVIGGSTDDSNFSGLQRYTFSTKSWETLTPPTPDMVGRTDHSAAYLPGANSILVYAGSQPEARSDYSSQTFVISLSPPYNIRSFTSLAPPGNQPILLTFDTSSAVLIGANTRNKEMWLFNAESGWNKFSTELTEGIAPAVQGLIVDGADGSKVLTTYDATVAPNAIKQIVLLNAGGTPAQTGQTVGSSTKRTRDLRLNNWPAYNNSLAPESVRSDYTVTQNSQGMAVISGGNTDAPVNLFNNAENTWVDNGLFFNGVANDNQVPVVTSSNTVRPSTSSTSATPSATPSATSSAPPILPGDSNRPRMLRVLGITLGTLCGIAALFIIALLVLRWRRQKKRRQANYIDEKGDRMSFQDRGASFMKEAGGSHVDVSQIPPNHRFTQHNSSHNSFAIIAGKLGRTGSRNLQPNNGGRGSTESSRPLTKPIKKNDIRGPVELDMWGRDKEVFVSQHPVSASGAPYIPASTIGARESQLVPDKKRSSGWSRYFANGDGTKLPSAYDRGPTTSGFTVGTDYTDASRPAMPSQSPSSVMVPPLDIDFHKTQDGQRISRVATGSPSFNNSAEDLARRGSSIEAARGQTAQVGGVRGAEAWTSRGVDSWGSDEDDESRRTRDTYSTFNSSEYFHQPSSTSNWTPVSGQTSNTYDVKPPAGLTVSHSQPNNLTATRDASGTVGLSSTNTSAANTPDPNDGSWGLAPNKNRAPSSNYTASFYGHDSRVMSARGNTGFFPGTKENLGPSSRGGKLRSPETSAVFPMPPGQDSNRLSVRQSNLYDGSEWGDVSPALEPPKVFKQGAAGREGEERESTVTVFPRGVPSAYYANQFGREEGKAPVKELPKQDMSWLNLGLK</sequence>
<feature type="region of interest" description="Disordered" evidence="1">
    <location>
        <begin position="469"/>
        <end position="498"/>
    </location>
</feature>
<dbReference type="EMBL" id="JAESVG020000007">
    <property type="protein sequence ID" value="KAG8625555.1"/>
    <property type="molecule type" value="Genomic_DNA"/>
</dbReference>
<evidence type="ECO:0000313" key="3">
    <source>
        <dbReference type="EMBL" id="KAG8625555.1"/>
    </source>
</evidence>
<feature type="compositionally biased region" description="Low complexity" evidence="1">
    <location>
        <begin position="343"/>
        <end position="363"/>
    </location>
</feature>
<evidence type="ECO:0000256" key="2">
    <source>
        <dbReference type="SAM" id="Phobius"/>
    </source>
</evidence>
<dbReference type="AlphaFoldDB" id="A0A8K0L155"/>
<feature type="region of interest" description="Disordered" evidence="1">
    <location>
        <begin position="336"/>
        <end position="371"/>
    </location>
</feature>
<dbReference type="InterPro" id="IPR015915">
    <property type="entry name" value="Kelch-typ_b-propeller"/>
</dbReference>
<dbReference type="SUPFAM" id="SSF117281">
    <property type="entry name" value="Kelch motif"/>
    <property type="match status" value="1"/>
</dbReference>
<protein>
    <recommendedName>
        <fullName evidence="5">Pre-mRNA splicing factor CLF1</fullName>
    </recommendedName>
</protein>
<feature type="region of interest" description="Disordered" evidence="1">
    <location>
        <begin position="794"/>
        <end position="830"/>
    </location>
</feature>
<feature type="compositionally biased region" description="Polar residues" evidence="1">
    <location>
        <begin position="722"/>
        <end position="754"/>
    </location>
</feature>
<reference evidence="3" key="1">
    <citation type="submission" date="2021-07" db="EMBL/GenBank/DDBJ databases">
        <title>Elsinoe batatas strain:CRI-CJ2 Genome sequencing and assembly.</title>
        <authorList>
            <person name="Huang L."/>
        </authorList>
    </citation>
    <scope>NUCLEOTIDE SEQUENCE</scope>
    <source>
        <strain evidence="3">CRI-CJ2</strain>
    </source>
</reference>
<keyword evidence="2" id="KW-0472">Membrane</keyword>
<evidence type="ECO:0008006" key="5">
    <source>
        <dbReference type="Google" id="ProtNLM"/>
    </source>
</evidence>
<accession>A0A8K0L155</accession>
<feature type="region of interest" description="Disordered" evidence="1">
    <location>
        <begin position="688"/>
        <end position="770"/>
    </location>
</feature>
<dbReference type="Proteomes" id="UP000809789">
    <property type="component" value="Unassembled WGS sequence"/>
</dbReference>
<comment type="caution">
    <text evidence="3">The sequence shown here is derived from an EMBL/GenBank/DDBJ whole genome shotgun (WGS) entry which is preliminary data.</text>
</comment>
<dbReference type="Gene3D" id="2.120.10.80">
    <property type="entry name" value="Kelch-type beta propeller"/>
    <property type="match status" value="1"/>
</dbReference>
<dbReference type="OrthoDB" id="5352000at2759"/>